<protein>
    <submittedName>
        <fullName evidence="1">Uncharacterized protein</fullName>
    </submittedName>
</protein>
<evidence type="ECO:0000313" key="2">
    <source>
        <dbReference type="Proteomes" id="UP000309997"/>
    </source>
</evidence>
<proteinExistence type="predicted"/>
<dbReference type="EMBL" id="RCHU02000001">
    <property type="protein sequence ID" value="KAL3609630.1"/>
    <property type="molecule type" value="Genomic_DNA"/>
</dbReference>
<evidence type="ECO:0000313" key="1">
    <source>
        <dbReference type="EMBL" id="KAL3609630.1"/>
    </source>
</evidence>
<organism evidence="1 2">
    <name type="scientific">Populus alba</name>
    <name type="common">White poplar</name>
    <dbReference type="NCBI Taxonomy" id="43335"/>
    <lineage>
        <taxon>Eukaryota</taxon>
        <taxon>Viridiplantae</taxon>
        <taxon>Streptophyta</taxon>
        <taxon>Embryophyta</taxon>
        <taxon>Tracheophyta</taxon>
        <taxon>Spermatophyta</taxon>
        <taxon>Magnoliopsida</taxon>
        <taxon>eudicotyledons</taxon>
        <taxon>Gunneridae</taxon>
        <taxon>Pentapetalae</taxon>
        <taxon>rosids</taxon>
        <taxon>fabids</taxon>
        <taxon>Malpighiales</taxon>
        <taxon>Salicaceae</taxon>
        <taxon>Saliceae</taxon>
        <taxon>Populus</taxon>
    </lineage>
</organism>
<dbReference type="Proteomes" id="UP000309997">
    <property type="component" value="Unassembled WGS sequence"/>
</dbReference>
<accession>A0ACC4CY08</accession>
<reference evidence="1 2" key="1">
    <citation type="journal article" date="2024" name="Plant Biotechnol. J.">
        <title>Genome and CRISPR/Cas9 system of a widespread forest tree (Populus alba) in the world.</title>
        <authorList>
            <person name="Liu Y.J."/>
            <person name="Jiang P.F."/>
            <person name="Han X.M."/>
            <person name="Li X.Y."/>
            <person name="Wang H.M."/>
            <person name="Wang Y.J."/>
            <person name="Wang X.X."/>
            <person name="Zeng Q.Y."/>
        </authorList>
    </citation>
    <scope>NUCLEOTIDE SEQUENCE [LARGE SCALE GENOMIC DNA]</scope>
    <source>
        <strain evidence="2">cv. PAL-ZL1</strain>
    </source>
</reference>
<name>A0ACC4CY08_POPAL</name>
<keyword evidence="2" id="KW-1185">Reference proteome</keyword>
<comment type="caution">
    <text evidence="1">The sequence shown here is derived from an EMBL/GenBank/DDBJ whole genome shotgun (WGS) entry which is preliminary data.</text>
</comment>
<sequence>MMLIMALQLNQMPLTRSLSSSPSPSPSSSSSSHSHSLFFQSHQYTASLNERLTTRLASIFLYHNTLRRRKTGNLLVGKEDIELSVQDQEEDQEEEEEEEEEEALPPSPQDLQYVQDIKRVLELLRKNRDMIFSEVKLTVMIEDPRDVERRRLLGIDDADTPTRDDLAEALEQVNEGKIPKNREALQMLAEEMINWPNLEVEAPKTKPSKSLYAKATDTGINPKEAARRLKIDWDSAAEIEDADMNDETDVPPVVGYGALYLVTGFPIIIASDIVLPTSSNGTLETLEISDDLDFCVSTAEHLHELKFMAIEESKKLVRKESMQKEKQISVDPISLRESSRRESSFNFMLPLVSTTPTPDLLPPVLPSKSQLITCSLPSSACSSPSFSFTMLKKKWKNESQASPRQIDNMASRHSSAHAPLAAQQEIHLRRSKSCAEGRTAAPADELDLWFTRPNACKSNNRPHGRFRTEASKEELITGEKMDSIDDGFKCGVLCLYLPGFAKGKPVRPKKEEVKVDMGDVISRTVSLEKFECGSWASSAIINDHEDDSMNLYFDLPMELIQTNSNDATSPVAAAFVFDKDRKGVLKSCSTKAAPRKSHESFRHVRFSTSSPTSHPTSPTSCITPRLQKAREDFNAFLEAQGA</sequence>
<gene>
    <name evidence="1" type="ORF">D5086_000650</name>
</gene>